<organism evidence="2 3">
    <name type="scientific">Phoenix dactylifera</name>
    <name type="common">Date palm</name>
    <dbReference type="NCBI Taxonomy" id="42345"/>
    <lineage>
        <taxon>Eukaryota</taxon>
        <taxon>Viridiplantae</taxon>
        <taxon>Streptophyta</taxon>
        <taxon>Embryophyta</taxon>
        <taxon>Tracheophyta</taxon>
        <taxon>Spermatophyta</taxon>
        <taxon>Magnoliopsida</taxon>
        <taxon>Liliopsida</taxon>
        <taxon>Arecaceae</taxon>
        <taxon>Coryphoideae</taxon>
        <taxon>Phoeniceae</taxon>
        <taxon>Phoenix</taxon>
    </lineage>
</organism>
<dbReference type="RefSeq" id="XP_038987017.1">
    <property type="nucleotide sequence ID" value="XM_039131089.1"/>
</dbReference>
<protein>
    <submittedName>
        <fullName evidence="3">Uncharacterized protein LOC103701709</fullName>
    </submittedName>
</protein>
<dbReference type="InterPro" id="IPR000477">
    <property type="entry name" value="RT_dom"/>
</dbReference>
<keyword evidence="2" id="KW-1185">Reference proteome</keyword>
<gene>
    <name evidence="3" type="primary">LOC103701709</name>
</gene>
<accession>A0A8B9AN11</accession>
<dbReference type="Gene3D" id="3.30.420.10">
    <property type="entry name" value="Ribonuclease H-like superfamily/Ribonuclease H"/>
    <property type="match status" value="1"/>
</dbReference>
<sequence length="662" mass="73916">MGLRQGCPLSPYLFIICSDVLSYALHIACEDQGLAAYSLAPGACPISYLLFADNCLLLARARARDARAFQRVLAEYCAASRQRINFQKSSMHFNPSTERRVRREIRALLGMQEQEGALDYLGVPITGRRLRVAECSTLVQRVQSRLKGWRASSLSMMGRLTLVRSVLCSMPVYIMAHTVVPKMVLVGIERLMRSFLWGSLGRGHGMHLVAWERVCLPLSEGGLGVQSLLARRAVQIVLEPHGHWSQIMIARYGRAGLVGQVVGSRRSSFMWREVGRYLPMARAHSRWLIGDGQTIDVMKDPWVDALPLSLWPTMISGEGAVGLRICDLLVPGVMEWDDDRLGQLFGEHLAERVRALSVPGSAGPDVRVWSTTCRARVRVGDVSRVLQQESELGRDCGWVEESVDHALFQYVWARTWRLSGLSEGTWSQRDSFLEVVRRWSSSPQMRFAAIRASCIAYQVWMAKNVRVFGKTSLSPRFVMERARAQAAEFFHADTDYGPLTAWDTWGPHPASAASHMVFFTWDPQPPSFLKINFDGSIQDGGRRGGAGFVMKGLDSSTVAAEGCQIFDISIPGAELRATWMGLWYARFVFRASSILLKGDSATVISWVRKGPPSDGGVHFLLRDIWLMVREGVLFRAMHVYREANGAMDWVAAYVASHSGDTL</sequence>
<dbReference type="CDD" id="cd06222">
    <property type="entry name" value="RNase_H_like"/>
    <property type="match status" value="1"/>
</dbReference>
<evidence type="ECO:0000313" key="2">
    <source>
        <dbReference type="Proteomes" id="UP000228380"/>
    </source>
</evidence>
<dbReference type="AlphaFoldDB" id="A0A8B9AN11"/>
<dbReference type="InterPro" id="IPR012337">
    <property type="entry name" value="RNaseH-like_sf"/>
</dbReference>
<dbReference type="PANTHER" id="PTHR33116">
    <property type="entry name" value="REVERSE TRANSCRIPTASE ZINC-BINDING DOMAIN-CONTAINING PROTEIN-RELATED-RELATED"/>
    <property type="match status" value="1"/>
</dbReference>
<dbReference type="InterPro" id="IPR002156">
    <property type="entry name" value="RNaseH_domain"/>
</dbReference>
<reference evidence="2" key="1">
    <citation type="journal article" date="2019" name="Nat. Commun.">
        <title>Genome-wide association mapping of date palm fruit traits.</title>
        <authorList>
            <person name="Hazzouri K.M."/>
            <person name="Gros-Balthazard M."/>
            <person name="Flowers J.M."/>
            <person name="Copetti D."/>
            <person name="Lemansour A."/>
            <person name="Lebrun M."/>
            <person name="Masmoudi K."/>
            <person name="Ferrand S."/>
            <person name="Dhar M.I."/>
            <person name="Fresquez Z.A."/>
            <person name="Rosas U."/>
            <person name="Zhang J."/>
            <person name="Talag J."/>
            <person name="Lee S."/>
            <person name="Kudrna D."/>
            <person name="Powell R.F."/>
            <person name="Leitch I.J."/>
            <person name="Krueger R.R."/>
            <person name="Wing R.A."/>
            <person name="Amiri K.M.A."/>
            <person name="Purugganan M.D."/>
        </authorList>
    </citation>
    <scope>NUCLEOTIDE SEQUENCE [LARGE SCALE GENOMIC DNA]</scope>
    <source>
        <strain evidence="2">cv. Khalas</strain>
    </source>
</reference>
<dbReference type="InterPro" id="IPR036397">
    <property type="entry name" value="RNaseH_sf"/>
</dbReference>
<dbReference type="PROSITE" id="PS50878">
    <property type="entry name" value="RT_POL"/>
    <property type="match status" value="1"/>
</dbReference>
<dbReference type="GO" id="GO:0003676">
    <property type="term" value="F:nucleic acid binding"/>
    <property type="evidence" value="ECO:0007669"/>
    <property type="project" value="InterPro"/>
</dbReference>
<proteinExistence type="predicted"/>
<dbReference type="InterPro" id="IPR044730">
    <property type="entry name" value="RNase_H-like_dom_plant"/>
</dbReference>
<dbReference type="KEGG" id="pda:103701709"/>
<evidence type="ECO:0000259" key="1">
    <source>
        <dbReference type="PROSITE" id="PS50878"/>
    </source>
</evidence>
<dbReference type="Proteomes" id="UP000228380">
    <property type="component" value="Chromosome 10"/>
</dbReference>
<dbReference type="Pfam" id="PF00078">
    <property type="entry name" value="RVT_1"/>
    <property type="match status" value="1"/>
</dbReference>
<dbReference type="SUPFAM" id="SSF53098">
    <property type="entry name" value="Ribonuclease H-like"/>
    <property type="match status" value="1"/>
</dbReference>
<feature type="domain" description="Reverse transcriptase" evidence="1">
    <location>
        <begin position="1"/>
        <end position="125"/>
    </location>
</feature>
<reference evidence="3" key="2">
    <citation type="submission" date="2025-08" db="UniProtKB">
        <authorList>
            <consortium name="RefSeq"/>
        </authorList>
    </citation>
    <scope>IDENTIFICATION</scope>
    <source>
        <tissue evidence="3">Young leaves</tissue>
    </source>
</reference>
<dbReference type="OrthoDB" id="784234at2759"/>
<dbReference type="PANTHER" id="PTHR33116:SF78">
    <property type="entry name" value="OS12G0587133 PROTEIN"/>
    <property type="match status" value="1"/>
</dbReference>
<dbReference type="Pfam" id="PF13456">
    <property type="entry name" value="RVT_3"/>
    <property type="match status" value="1"/>
</dbReference>
<evidence type="ECO:0000313" key="3">
    <source>
        <dbReference type="RefSeq" id="XP_038987017.1"/>
    </source>
</evidence>
<name>A0A8B9AN11_PHODC</name>
<dbReference type="GO" id="GO:0004523">
    <property type="term" value="F:RNA-DNA hybrid ribonuclease activity"/>
    <property type="evidence" value="ECO:0007669"/>
    <property type="project" value="InterPro"/>
</dbReference>
<dbReference type="GeneID" id="103701709"/>